<feature type="domain" description="Elp3/MiaA/NifB-like radical SAM core" evidence="1">
    <location>
        <begin position="56"/>
        <end position="283"/>
    </location>
</feature>
<dbReference type="InterPro" id="IPR058240">
    <property type="entry name" value="rSAM_sf"/>
</dbReference>
<dbReference type="SMART" id="SM00729">
    <property type="entry name" value="Elp3"/>
    <property type="match status" value="1"/>
</dbReference>
<organism evidence="2 3">
    <name type="scientific">Dactylosporangium matsuzakiense</name>
    <dbReference type="NCBI Taxonomy" id="53360"/>
    <lineage>
        <taxon>Bacteria</taxon>
        <taxon>Bacillati</taxon>
        <taxon>Actinomycetota</taxon>
        <taxon>Actinomycetes</taxon>
        <taxon>Micromonosporales</taxon>
        <taxon>Micromonosporaceae</taxon>
        <taxon>Dactylosporangium</taxon>
    </lineage>
</organism>
<evidence type="ECO:0000313" key="2">
    <source>
        <dbReference type="EMBL" id="GLL02128.1"/>
    </source>
</evidence>
<dbReference type="AlphaFoldDB" id="A0A9W6NMF9"/>
<reference evidence="2" key="2">
    <citation type="submission" date="2023-01" db="EMBL/GenBank/DDBJ databases">
        <authorList>
            <person name="Sun Q."/>
            <person name="Evtushenko L."/>
        </authorList>
    </citation>
    <scope>NUCLEOTIDE SEQUENCE</scope>
    <source>
        <strain evidence="2">VKM Ac-1321</strain>
    </source>
</reference>
<keyword evidence="3" id="KW-1185">Reference proteome</keyword>
<gene>
    <name evidence="2" type="ORF">GCM10017581_038700</name>
</gene>
<reference evidence="2" key="1">
    <citation type="journal article" date="2014" name="Int. J. Syst. Evol. Microbiol.">
        <title>Complete genome sequence of Corynebacterium casei LMG S-19264T (=DSM 44701T), isolated from a smear-ripened cheese.</title>
        <authorList>
            <consortium name="US DOE Joint Genome Institute (JGI-PGF)"/>
            <person name="Walter F."/>
            <person name="Albersmeier A."/>
            <person name="Kalinowski J."/>
            <person name="Ruckert C."/>
        </authorList>
    </citation>
    <scope>NUCLEOTIDE SEQUENCE</scope>
    <source>
        <strain evidence="2">VKM Ac-1321</strain>
    </source>
</reference>
<protein>
    <submittedName>
        <fullName evidence="2">TIGR01210 family radical SAM protein</fullName>
    </submittedName>
</protein>
<proteinExistence type="predicted"/>
<evidence type="ECO:0000259" key="1">
    <source>
        <dbReference type="SMART" id="SM00729"/>
    </source>
</evidence>
<dbReference type="SUPFAM" id="SSF102114">
    <property type="entry name" value="Radical SAM enzymes"/>
    <property type="match status" value="1"/>
</dbReference>
<sequence length="372" mass="41428">MELHQITRDDDEKRLRRTLTAWSMELRRPAAEEHENTPRHVSYDVLRQADGRQVGRKKVILMSGGCSIPTCTMCPFTNENNFGIGRDPQALVEQVDKTLVRRDDEPDYEVLALYNDGSFFAPAEIPRQVQIQIAERVAASGVRHLVVESLPQFVTPTVLGPFVEALGDTELEVGIGLQSSDDLVRETLVNTRISRISFERAIRTMREFGVIPKIYLMIKPPLLTDAEAMTDVVDSVDYVRSLGVDGVTLCPTRVSRNTVAWQLWQAGDYQPPNLWTVVDTIRLAQEKTSVRVACINLRGTDFESVFPDSCPRCANSVVDGIVMYSETGDLDDLPGDCSCRTPTEPAPLNRPAIVARSLQVLKSHGVHEGGRP</sequence>
<accession>A0A9W6NMF9</accession>
<name>A0A9W6NMF9_9ACTN</name>
<dbReference type="EMBL" id="BSFP01000021">
    <property type="protein sequence ID" value="GLL02128.1"/>
    <property type="molecule type" value="Genomic_DNA"/>
</dbReference>
<comment type="caution">
    <text evidence="2">The sequence shown here is derived from an EMBL/GenBank/DDBJ whole genome shotgun (WGS) entry which is preliminary data.</text>
</comment>
<dbReference type="InterPro" id="IPR006638">
    <property type="entry name" value="Elp3/MiaA/NifB-like_rSAM"/>
</dbReference>
<dbReference type="Proteomes" id="UP001143480">
    <property type="component" value="Unassembled WGS sequence"/>
</dbReference>
<dbReference type="RefSeq" id="WP_271189217.1">
    <property type="nucleotide sequence ID" value="NZ_BSFP01000021.1"/>
</dbReference>
<dbReference type="GO" id="GO:0051536">
    <property type="term" value="F:iron-sulfur cluster binding"/>
    <property type="evidence" value="ECO:0007669"/>
    <property type="project" value="InterPro"/>
</dbReference>
<evidence type="ECO:0000313" key="3">
    <source>
        <dbReference type="Proteomes" id="UP001143480"/>
    </source>
</evidence>
<dbReference type="GO" id="GO:0003824">
    <property type="term" value="F:catalytic activity"/>
    <property type="evidence" value="ECO:0007669"/>
    <property type="project" value="InterPro"/>
</dbReference>